<name>A0ABD0YIQ4_9HEMI</name>
<evidence type="ECO:0000256" key="5">
    <source>
        <dbReference type="ARBA" id="ARBA00022833"/>
    </source>
</evidence>
<evidence type="ECO:0000313" key="14">
    <source>
        <dbReference type="Proteomes" id="UP001558652"/>
    </source>
</evidence>
<feature type="binding site" evidence="10">
    <location>
        <position position="74"/>
    </location>
    <ligand>
        <name>Zn(2+)</name>
        <dbReference type="ChEBI" id="CHEBI:29105"/>
    </ligand>
</feature>
<evidence type="ECO:0000259" key="12">
    <source>
        <dbReference type="PROSITE" id="PS50305"/>
    </source>
</evidence>
<reference evidence="13 14" key="1">
    <citation type="submission" date="2024-07" db="EMBL/GenBank/DDBJ databases">
        <title>Chromosome-level genome assembly of the water stick insect Ranatra chinensis (Heteroptera: Nepidae).</title>
        <authorList>
            <person name="Liu X."/>
        </authorList>
    </citation>
    <scope>NUCLEOTIDE SEQUENCE [LARGE SCALE GENOMIC DNA]</scope>
    <source>
        <strain evidence="13">Cailab_2021Rc</strain>
        <tissue evidence="13">Muscle</tissue>
    </source>
</reference>
<feature type="binding site" evidence="10">
    <location>
        <position position="78"/>
    </location>
    <ligand>
        <name>Zn(2+)</name>
        <dbReference type="ChEBI" id="CHEBI:29105"/>
    </ligand>
</feature>
<comment type="cofactor">
    <cofactor evidence="1">
        <name>Zn(2+)</name>
        <dbReference type="ChEBI" id="CHEBI:29105"/>
    </cofactor>
</comment>
<feature type="binding site" evidence="10">
    <location>
        <position position="46"/>
    </location>
    <ligand>
        <name>Zn(2+)</name>
        <dbReference type="ChEBI" id="CHEBI:29105"/>
    </ligand>
</feature>
<keyword evidence="6" id="KW-0520">NAD</keyword>
<evidence type="ECO:0000256" key="8">
    <source>
        <dbReference type="ARBA" id="ARBA00041832"/>
    </source>
</evidence>
<keyword evidence="4 10" id="KW-0479">Metal-binding</keyword>
<evidence type="ECO:0000256" key="1">
    <source>
        <dbReference type="ARBA" id="ARBA00001947"/>
    </source>
</evidence>
<dbReference type="Proteomes" id="UP001558652">
    <property type="component" value="Unassembled WGS sequence"/>
</dbReference>
<dbReference type="AlphaFoldDB" id="A0ABD0YIQ4"/>
<evidence type="ECO:0000256" key="6">
    <source>
        <dbReference type="ARBA" id="ARBA00023027"/>
    </source>
</evidence>
<dbReference type="PROSITE" id="PS50305">
    <property type="entry name" value="SIRTUIN"/>
    <property type="match status" value="1"/>
</dbReference>
<gene>
    <name evidence="13" type="ORF">AAG570_012402</name>
</gene>
<proteinExistence type="inferred from homology"/>
<dbReference type="InterPro" id="IPR050134">
    <property type="entry name" value="NAD-dep_sirtuin_deacylases"/>
</dbReference>
<dbReference type="Pfam" id="PF02146">
    <property type="entry name" value="SIR2"/>
    <property type="match status" value="1"/>
</dbReference>
<dbReference type="SUPFAM" id="SSF52467">
    <property type="entry name" value="DHS-like NAD/FAD-binding domain"/>
    <property type="match status" value="1"/>
</dbReference>
<sequence>MALSALYRSGLLKYIVSQNCDGLHLRSGMPRHVLSEVHGNMNLEVCTGCNIQVWRQFDVTQHTARYAHSTARRCTKCCQPLRDTIVHFGERGSLAWPINWTGACQAAKQADVILCMGSSLKVLKRYPWLWGMDKPVKKRPQLYIVNLQWTPKDDQATLKINGKCDDVMKLVMSYLSIDIPVYDRRNDPIFYHATILHPLEEHTTATQILENPDDKTCLELQLESVNQEKIEEIVSDIKKEKEIWRPYNNDIEITPVKMESRDSISPRSEVALEAEGYSVQIDLFDKVYQELAKKVLEKTDLQYYSQFYPDEPLDLSKPKVECEFCYEKYSAKCCQFYMRRETCLPPSGPVCYCCDSEEESADNQPSPPVSVDDKKTTPTNPGWFGKGYRKKLKKKR</sequence>
<comment type="caution">
    <text evidence="13">The sequence shown here is derived from an EMBL/GenBank/DDBJ whole genome shotgun (WGS) entry which is preliminary data.</text>
</comment>
<evidence type="ECO:0000256" key="4">
    <source>
        <dbReference type="ARBA" id="ARBA00022723"/>
    </source>
</evidence>
<evidence type="ECO:0000313" key="13">
    <source>
        <dbReference type="EMBL" id="KAL1131165.1"/>
    </source>
</evidence>
<dbReference type="Gene3D" id="3.40.50.1220">
    <property type="entry name" value="TPP-binding domain"/>
    <property type="match status" value="1"/>
</dbReference>
<dbReference type="InterPro" id="IPR003000">
    <property type="entry name" value="Sirtuin"/>
</dbReference>
<dbReference type="GO" id="GO:0016740">
    <property type="term" value="F:transferase activity"/>
    <property type="evidence" value="ECO:0007669"/>
    <property type="project" value="UniProtKB-KW"/>
</dbReference>
<dbReference type="PANTHER" id="PTHR11085:SF1">
    <property type="entry name" value="NAD-DEPENDENT PROTEIN DEACETYLASE SIRTUIN-7"/>
    <property type="match status" value="1"/>
</dbReference>
<dbReference type="PANTHER" id="PTHR11085">
    <property type="entry name" value="NAD-DEPENDENT PROTEIN DEACYLASE SIRTUIN-5, MITOCHONDRIAL-RELATED"/>
    <property type="match status" value="1"/>
</dbReference>
<evidence type="ECO:0000256" key="11">
    <source>
        <dbReference type="SAM" id="MobiDB-lite"/>
    </source>
</evidence>
<evidence type="ECO:0000256" key="3">
    <source>
        <dbReference type="ARBA" id="ARBA00022679"/>
    </source>
</evidence>
<accession>A0ABD0YIQ4</accession>
<dbReference type="GO" id="GO:0046872">
    <property type="term" value="F:metal ion binding"/>
    <property type="evidence" value="ECO:0007669"/>
    <property type="project" value="UniProtKB-KW"/>
</dbReference>
<feature type="domain" description="Deacetylase sirtuin-type" evidence="12">
    <location>
        <begin position="1"/>
        <end position="178"/>
    </location>
</feature>
<keyword evidence="3" id="KW-0808">Transferase</keyword>
<organism evidence="13 14">
    <name type="scientific">Ranatra chinensis</name>
    <dbReference type="NCBI Taxonomy" id="642074"/>
    <lineage>
        <taxon>Eukaryota</taxon>
        <taxon>Metazoa</taxon>
        <taxon>Ecdysozoa</taxon>
        <taxon>Arthropoda</taxon>
        <taxon>Hexapoda</taxon>
        <taxon>Insecta</taxon>
        <taxon>Pterygota</taxon>
        <taxon>Neoptera</taxon>
        <taxon>Paraneoptera</taxon>
        <taxon>Hemiptera</taxon>
        <taxon>Heteroptera</taxon>
        <taxon>Panheteroptera</taxon>
        <taxon>Nepomorpha</taxon>
        <taxon>Nepidae</taxon>
        <taxon>Ranatrinae</taxon>
        <taxon>Ranatra</taxon>
    </lineage>
</organism>
<comment type="similarity">
    <text evidence="7">Belongs to the sirtuin family. Class IV subfamily.</text>
</comment>
<keyword evidence="2" id="KW-0597">Phosphoprotein</keyword>
<feature type="active site" description="Proton acceptor" evidence="10">
    <location>
        <position position="38"/>
    </location>
</feature>
<dbReference type="InterPro" id="IPR029035">
    <property type="entry name" value="DHS-like_NAD/FAD-binding_dom"/>
</dbReference>
<dbReference type="InterPro" id="IPR026590">
    <property type="entry name" value="Ssirtuin_cat_dom"/>
</dbReference>
<evidence type="ECO:0000256" key="10">
    <source>
        <dbReference type="PROSITE-ProRule" id="PRU00236"/>
    </source>
</evidence>
<keyword evidence="14" id="KW-1185">Reference proteome</keyword>
<feature type="binding site" evidence="10">
    <location>
        <position position="49"/>
    </location>
    <ligand>
        <name>Zn(2+)</name>
        <dbReference type="ChEBI" id="CHEBI:29105"/>
    </ligand>
</feature>
<evidence type="ECO:0000256" key="2">
    <source>
        <dbReference type="ARBA" id="ARBA00022553"/>
    </source>
</evidence>
<evidence type="ECO:0000256" key="9">
    <source>
        <dbReference type="ARBA" id="ARBA00043038"/>
    </source>
</evidence>
<feature type="region of interest" description="Disordered" evidence="11">
    <location>
        <begin position="357"/>
        <end position="396"/>
    </location>
</feature>
<dbReference type="EMBL" id="JBFDAA010000007">
    <property type="protein sequence ID" value="KAL1131165.1"/>
    <property type="molecule type" value="Genomic_DNA"/>
</dbReference>
<protein>
    <recommendedName>
        <fullName evidence="9">Regulatory protein SIR2 homolog 7</fullName>
    </recommendedName>
    <alternativeName>
        <fullName evidence="8">SIR2-like protein 7</fullName>
    </alternativeName>
</protein>
<feature type="compositionally biased region" description="Basic residues" evidence="11">
    <location>
        <begin position="387"/>
        <end position="396"/>
    </location>
</feature>
<keyword evidence="5 10" id="KW-0862">Zinc</keyword>
<evidence type="ECO:0000256" key="7">
    <source>
        <dbReference type="ARBA" id="ARBA00038170"/>
    </source>
</evidence>